<comment type="caution">
    <text evidence="3">The sequence shown here is derived from an EMBL/GenBank/DDBJ whole genome shotgun (WGS) entry which is preliminary data.</text>
</comment>
<protein>
    <submittedName>
        <fullName evidence="3">Uncharacterized protein</fullName>
    </submittedName>
</protein>
<dbReference type="EMBL" id="JARKHS020004667">
    <property type="protein sequence ID" value="KAK8784262.1"/>
    <property type="molecule type" value="Genomic_DNA"/>
</dbReference>
<reference evidence="3 4" key="1">
    <citation type="journal article" date="2023" name="Arcadia Sci">
        <title>De novo assembly of a long-read Amblyomma americanum tick genome.</title>
        <authorList>
            <person name="Chou S."/>
            <person name="Poskanzer K.E."/>
            <person name="Rollins M."/>
            <person name="Thuy-Boun P.S."/>
        </authorList>
    </citation>
    <scope>NUCLEOTIDE SEQUENCE [LARGE SCALE GENOMIC DNA]</scope>
    <source>
        <strain evidence="3">F_SG_1</strain>
        <tissue evidence="3">Salivary glands</tissue>
    </source>
</reference>
<feature type="compositionally biased region" description="Polar residues" evidence="1">
    <location>
        <begin position="101"/>
        <end position="115"/>
    </location>
</feature>
<keyword evidence="2" id="KW-0812">Transmembrane</keyword>
<evidence type="ECO:0000313" key="4">
    <source>
        <dbReference type="Proteomes" id="UP001321473"/>
    </source>
</evidence>
<accession>A0AAQ4FBV6</accession>
<evidence type="ECO:0000256" key="1">
    <source>
        <dbReference type="SAM" id="MobiDB-lite"/>
    </source>
</evidence>
<keyword evidence="2" id="KW-1133">Transmembrane helix</keyword>
<dbReference type="Proteomes" id="UP001321473">
    <property type="component" value="Unassembled WGS sequence"/>
</dbReference>
<sequence>MCLYALQRYALRIQPLFLSVQLMVLVLSLFLPSSFIVIFSTVLIERFITTVQKEITTADQRSGIRAPTSSSSQNFIEEVRRQRWQRQHAAGGAAKRARSVSMVSDTTMPSEVSRNSSLVRQYKMHPEWHKERSLEAVRQDLGRRGVGVQASRAHDKLVRIAEETALVHTEKQREGQRRGADPFHGARERQPNGDVCESLIFSSKGYRDTGHQNRERQ</sequence>
<name>A0AAQ4FBV6_AMBAM</name>
<keyword evidence="2" id="KW-0472">Membrane</keyword>
<evidence type="ECO:0000313" key="3">
    <source>
        <dbReference type="EMBL" id="KAK8784262.1"/>
    </source>
</evidence>
<feature type="region of interest" description="Disordered" evidence="1">
    <location>
        <begin position="95"/>
        <end position="115"/>
    </location>
</feature>
<evidence type="ECO:0000256" key="2">
    <source>
        <dbReference type="SAM" id="Phobius"/>
    </source>
</evidence>
<feature type="region of interest" description="Disordered" evidence="1">
    <location>
        <begin position="169"/>
        <end position="195"/>
    </location>
</feature>
<organism evidence="3 4">
    <name type="scientific">Amblyomma americanum</name>
    <name type="common">Lone star tick</name>
    <dbReference type="NCBI Taxonomy" id="6943"/>
    <lineage>
        <taxon>Eukaryota</taxon>
        <taxon>Metazoa</taxon>
        <taxon>Ecdysozoa</taxon>
        <taxon>Arthropoda</taxon>
        <taxon>Chelicerata</taxon>
        <taxon>Arachnida</taxon>
        <taxon>Acari</taxon>
        <taxon>Parasitiformes</taxon>
        <taxon>Ixodida</taxon>
        <taxon>Ixodoidea</taxon>
        <taxon>Ixodidae</taxon>
        <taxon>Amblyomminae</taxon>
        <taxon>Amblyomma</taxon>
    </lineage>
</organism>
<feature type="transmembrane region" description="Helical" evidence="2">
    <location>
        <begin position="20"/>
        <end position="44"/>
    </location>
</feature>
<dbReference type="AlphaFoldDB" id="A0AAQ4FBV6"/>
<keyword evidence="4" id="KW-1185">Reference proteome</keyword>
<proteinExistence type="predicted"/>
<feature type="compositionally biased region" description="Basic and acidic residues" evidence="1">
    <location>
        <begin position="169"/>
        <end position="191"/>
    </location>
</feature>
<gene>
    <name evidence="3" type="ORF">V5799_009377</name>
</gene>